<reference evidence="11 12" key="1">
    <citation type="submission" date="2015-01" db="EMBL/GenBank/DDBJ databases">
        <title>Vibrio sp. C1 JCM 19231 whole genome shotgun sequence.</title>
        <authorList>
            <person name="Sawabe T."/>
            <person name="Meirelles P."/>
            <person name="Feng G."/>
            <person name="Sayaka M."/>
            <person name="Hattori M."/>
            <person name="Ohkuma M."/>
        </authorList>
    </citation>
    <scope>NUCLEOTIDE SEQUENCE [LARGE SCALE GENOMIC DNA]</scope>
    <source>
        <strain evidence="12">JCM 19231</strain>
    </source>
</reference>
<evidence type="ECO:0000313" key="11">
    <source>
        <dbReference type="EMBL" id="GAM58820.1"/>
    </source>
</evidence>
<proteinExistence type="inferred from homology"/>
<dbReference type="Gene3D" id="3.60.140.10">
    <property type="entry name" value="CNF1/YfiH-like putative cysteine hydrolases"/>
    <property type="match status" value="1"/>
</dbReference>
<dbReference type="Proteomes" id="UP000031671">
    <property type="component" value="Unassembled WGS sequence"/>
</dbReference>
<dbReference type="RefSeq" id="WP_261834804.1">
    <property type="nucleotide sequence ID" value="NZ_AP024881.1"/>
</dbReference>
<dbReference type="GO" id="GO:0005507">
    <property type="term" value="F:copper ion binding"/>
    <property type="evidence" value="ECO:0007669"/>
    <property type="project" value="TreeGrafter"/>
</dbReference>
<keyword evidence="12" id="KW-1185">Reference proteome</keyword>
<comment type="catalytic activity">
    <reaction evidence="9">
        <text>S-methyl-5'-thioadenosine + phosphate = 5-(methylsulfanyl)-alpha-D-ribose 1-phosphate + adenine</text>
        <dbReference type="Rhea" id="RHEA:11852"/>
        <dbReference type="ChEBI" id="CHEBI:16708"/>
        <dbReference type="ChEBI" id="CHEBI:17509"/>
        <dbReference type="ChEBI" id="CHEBI:43474"/>
        <dbReference type="ChEBI" id="CHEBI:58533"/>
        <dbReference type="EC" id="2.4.2.28"/>
    </reaction>
    <physiologicalReaction direction="left-to-right" evidence="9">
        <dbReference type="Rhea" id="RHEA:11853"/>
    </physiologicalReaction>
</comment>
<evidence type="ECO:0000256" key="9">
    <source>
        <dbReference type="ARBA" id="ARBA00049893"/>
    </source>
</evidence>
<evidence type="ECO:0000256" key="8">
    <source>
        <dbReference type="ARBA" id="ARBA00048968"/>
    </source>
</evidence>
<dbReference type="AlphaFoldDB" id="A0A0B8NW87"/>
<keyword evidence="6" id="KW-0862">Zinc</keyword>
<keyword evidence="3" id="KW-0808">Transferase</keyword>
<reference evidence="11 12" key="2">
    <citation type="submission" date="2015-01" db="EMBL/GenBank/DDBJ databases">
        <authorList>
            <consortium name="NBRP consortium"/>
            <person name="Sawabe T."/>
            <person name="Meirelles P."/>
            <person name="Feng G."/>
            <person name="Sayaka M."/>
            <person name="Hattori M."/>
            <person name="Ohkuma M."/>
        </authorList>
    </citation>
    <scope>NUCLEOTIDE SEQUENCE [LARGE SCALE GENOMIC DNA]</scope>
    <source>
        <strain evidence="12">JCM 19231</strain>
    </source>
</reference>
<sequence length="241" mass="25948">MRFILPKWSLPKNVKAISSTRAGGFSQGDFASLNLGMHVSDDAAVVQKNRDHLQAVSGMPSAPVWMNQTHSTVVASVSESTAVATESDALVTSMPGVVLSVMTADCLPVLFASRDGTQVASAHAGWRGLAGGILENTLEHFSDEVSVWIGPAISIDAFEVGEEVRQQFVDADAGDAVAFHQHKPGKFMADLPLLAKNRLARTGCTDVSLSELCTYKDAENFFSYRRQSNTGRQASFIWIES</sequence>
<comment type="caution">
    <text evidence="11">The sequence shown here is derived from an EMBL/GenBank/DDBJ whole genome shotgun (WGS) entry which is preliminary data.</text>
</comment>
<comment type="catalytic activity">
    <reaction evidence="1">
        <text>inosine + phosphate = alpha-D-ribose 1-phosphate + hypoxanthine</text>
        <dbReference type="Rhea" id="RHEA:27646"/>
        <dbReference type="ChEBI" id="CHEBI:17368"/>
        <dbReference type="ChEBI" id="CHEBI:17596"/>
        <dbReference type="ChEBI" id="CHEBI:43474"/>
        <dbReference type="ChEBI" id="CHEBI:57720"/>
        <dbReference type="EC" id="2.4.2.1"/>
    </reaction>
    <physiologicalReaction direction="left-to-right" evidence="1">
        <dbReference type="Rhea" id="RHEA:27647"/>
    </physiologicalReaction>
</comment>
<evidence type="ECO:0000256" key="7">
    <source>
        <dbReference type="ARBA" id="ARBA00047989"/>
    </source>
</evidence>
<dbReference type="PANTHER" id="PTHR30616:SF2">
    <property type="entry name" value="PURINE NUCLEOSIDE PHOSPHORYLASE LACC1"/>
    <property type="match status" value="1"/>
</dbReference>
<dbReference type="EMBL" id="BBRZ01000106">
    <property type="protein sequence ID" value="GAM58820.1"/>
    <property type="molecule type" value="Genomic_DNA"/>
</dbReference>
<dbReference type="CDD" id="cd16833">
    <property type="entry name" value="YfiH"/>
    <property type="match status" value="1"/>
</dbReference>
<evidence type="ECO:0000256" key="6">
    <source>
        <dbReference type="ARBA" id="ARBA00022833"/>
    </source>
</evidence>
<evidence type="ECO:0000256" key="1">
    <source>
        <dbReference type="ARBA" id="ARBA00000553"/>
    </source>
</evidence>
<keyword evidence="4" id="KW-0479">Metal-binding</keyword>
<comment type="catalytic activity">
    <reaction evidence="7">
        <text>adenosine + H2O + H(+) = inosine + NH4(+)</text>
        <dbReference type="Rhea" id="RHEA:24408"/>
        <dbReference type="ChEBI" id="CHEBI:15377"/>
        <dbReference type="ChEBI" id="CHEBI:15378"/>
        <dbReference type="ChEBI" id="CHEBI:16335"/>
        <dbReference type="ChEBI" id="CHEBI:17596"/>
        <dbReference type="ChEBI" id="CHEBI:28938"/>
        <dbReference type="EC" id="3.5.4.4"/>
    </reaction>
    <physiologicalReaction direction="left-to-right" evidence="7">
        <dbReference type="Rhea" id="RHEA:24409"/>
    </physiologicalReaction>
</comment>
<dbReference type="PANTHER" id="PTHR30616">
    <property type="entry name" value="UNCHARACTERIZED PROTEIN YFIH"/>
    <property type="match status" value="1"/>
</dbReference>
<evidence type="ECO:0000256" key="4">
    <source>
        <dbReference type="ARBA" id="ARBA00022723"/>
    </source>
</evidence>
<dbReference type="InterPro" id="IPR011324">
    <property type="entry name" value="Cytotoxic_necrot_fac-like_cat"/>
</dbReference>
<comment type="catalytic activity">
    <reaction evidence="8">
        <text>adenosine + phosphate = alpha-D-ribose 1-phosphate + adenine</text>
        <dbReference type="Rhea" id="RHEA:27642"/>
        <dbReference type="ChEBI" id="CHEBI:16335"/>
        <dbReference type="ChEBI" id="CHEBI:16708"/>
        <dbReference type="ChEBI" id="CHEBI:43474"/>
        <dbReference type="ChEBI" id="CHEBI:57720"/>
        <dbReference type="EC" id="2.4.2.1"/>
    </reaction>
    <physiologicalReaction direction="left-to-right" evidence="8">
        <dbReference type="Rhea" id="RHEA:27643"/>
    </physiologicalReaction>
</comment>
<keyword evidence="5" id="KW-0378">Hydrolase</keyword>
<evidence type="ECO:0000256" key="10">
    <source>
        <dbReference type="RuleBase" id="RU361274"/>
    </source>
</evidence>
<organism evidence="11 12">
    <name type="scientific">Vibrio ishigakensis</name>
    <dbReference type="NCBI Taxonomy" id="1481914"/>
    <lineage>
        <taxon>Bacteria</taxon>
        <taxon>Pseudomonadati</taxon>
        <taxon>Pseudomonadota</taxon>
        <taxon>Gammaproteobacteria</taxon>
        <taxon>Vibrionales</taxon>
        <taxon>Vibrionaceae</taxon>
        <taxon>Vibrio</taxon>
    </lineage>
</organism>
<dbReference type="InterPro" id="IPR038371">
    <property type="entry name" value="Cu_polyphenol_OxRdtase_sf"/>
</dbReference>
<evidence type="ECO:0000313" key="12">
    <source>
        <dbReference type="Proteomes" id="UP000031671"/>
    </source>
</evidence>
<evidence type="ECO:0000256" key="5">
    <source>
        <dbReference type="ARBA" id="ARBA00022801"/>
    </source>
</evidence>
<accession>A0A0B8NW87</accession>
<dbReference type="Pfam" id="PF02578">
    <property type="entry name" value="Cu-oxidase_4"/>
    <property type="match status" value="1"/>
</dbReference>
<dbReference type="GO" id="GO:0016787">
    <property type="term" value="F:hydrolase activity"/>
    <property type="evidence" value="ECO:0007669"/>
    <property type="project" value="UniProtKB-KW"/>
</dbReference>
<dbReference type="InterPro" id="IPR003730">
    <property type="entry name" value="Cu_polyphenol_OxRdtase"/>
</dbReference>
<name>A0A0B8NW87_9VIBR</name>
<evidence type="ECO:0000256" key="3">
    <source>
        <dbReference type="ARBA" id="ARBA00022679"/>
    </source>
</evidence>
<evidence type="ECO:0000256" key="2">
    <source>
        <dbReference type="ARBA" id="ARBA00007353"/>
    </source>
</evidence>
<dbReference type="SUPFAM" id="SSF64438">
    <property type="entry name" value="CNF1/YfiH-like putative cysteine hydrolases"/>
    <property type="match status" value="1"/>
</dbReference>
<dbReference type="NCBIfam" id="TIGR00726">
    <property type="entry name" value="peptidoglycan editing factor PgeF"/>
    <property type="match status" value="1"/>
</dbReference>
<gene>
    <name evidence="11" type="ORF">JCM19231_1199</name>
</gene>
<protein>
    <recommendedName>
        <fullName evidence="10">Purine nucleoside phosphorylase</fullName>
    </recommendedName>
</protein>
<dbReference type="GO" id="GO:0017061">
    <property type="term" value="F:S-methyl-5-thioadenosine phosphorylase activity"/>
    <property type="evidence" value="ECO:0007669"/>
    <property type="project" value="UniProtKB-EC"/>
</dbReference>
<comment type="similarity">
    <text evidence="2 10">Belongs to the purine nucleoside phosphorylase YfiH/LACC1 family.</text>
</comment>